<reference evidence="2" key="1">
    <citation type="journal article" date="2017" name="Nat. Ecol. Evol.">
        <title>Genome expansion and lineage-specific genetic innovations in the forest pathogenic fungi Armillaria.</title>
        <authorList>
            <person name="Sipos G."/>
            <person name="Prasanna A.N."/>
            <person name="Walter M.C."/>
            <person name="O'Connor E."/>
            <person name="Balint B."/>
            <person name="Krizsan K."/>
            <person name="Kiss B."/>
            <person name="Hess J."/>
            <person name="Varga T."/>
            <person name="Slot J."/>
            <person name="Riley R."/>
            <person name="Boka B."/>
            <person name="Rigling D."/>
            <person name="Barry K."/>
            <person name="Lee J."/>
            <person name="Mihaltcheva S."/>
            <person name="LaButti K."/>
            <person name="Lipzen A."/>
            <person name="Waldron R."/>
            <person name="Moloney N.M."/>
            <person name="Sperisen C."/>
            <person name="Kredics L."/>
            <person name="Vagvoelgyi C."/>
            <person name="Patrignani A."/>
            <person name="Fitzpatrick D."/>
            <person name="Nagy I."/>
            <person name="Doyle S."/>
            <person name="Anderson J.B."/>
            <person name="Grigoriev I.V."/>
            <person name="Gueldener U."/>
            <person name="Muensterkoetter M."/>
            <person name="Nagy L.G."/>
        </authorList>
    </citation>
    <scope>NUCLEOTIDE SEQUENCE [LARGE SCALE GENOMIC DNA]</scope>
    <source>
        <strain evidence="2">Ar21-2</strain>
    </source>
</reference>
<protein>
    <submittedName>
        <fullName evidence="1">Uncharacterized protein</fullName>
    </submittedName>
</protein>
<dbReference type="AlphaFoldDB" id="A0A2H3CI20"/>
<evidence type="ECO:0000313" key="1">
    <source>
        <dbReference type="EMBL" id="PBK82749.1"/>
    </source>
</evidence>
<dbReference type="EMBL" id="KZ293713">
    <property type="protein sequence ID" value="PBK82749.1"/>
    <property type="molecule type" value="Genomic_DNA"/>
</dbReference>
<name>A0A2H3CI20_ARMGA</name>
<organism evidence="1 2">
    <name type="scientific">Armillaria gallica</name>
    <name type="common">Bulbous honey fungus</name>
    <name type="synonym">Armillaria bulbosa</name>
    <dbReference type="NCBI Taxonomy" id="47427"/>
    <lineage>
        <taxon>Eukaryota</taxon>
        <taxon>Fungi</taxon>
        <taxon>Dikarya</taxon>
        <taxon>Basidiomycota</taxon>
        <taxon>Agaricomycotina</taxon>
        <taxon>Agaricomycetes</taxon>
        <taxon>Agaricomycetidae</taxon>
        <taxon>Agaricales</taxon>
        <taxon>Marasmiineae</taxon>
        <taxon>Physalacriaceae</taxon>
        <taxon>Armillaria</taxon>
    </lineage>
</organism>
<proteinExistence type="predicted"/>
<evidence type="ECO:0000313" key="2">
    <source>
        <dbReference type="Proteomes" id="UP000217790"/>
    </source>
</evidence>
<accession>A0A2H3CI20</accession>
<dbReference type="OrthoDB" id="3259294at2759"/>
<dbReference type="InParanoid" id="A0A2H3CI20"/>
<dbReference type="Proteomes" id="UP000217790">
    <property type="component" value="Unassembled WGS sequence"/>
</dbReference>
<gene>
    <name evidence="1" type="ORF">ARMGADRAFT_946116</name>
</gene>
<keyword evidence="2" id="KW-1185">Reference proteome</keyword>
<sequence length="71" mass="8323">MEIGTPMICSYLLGVPDHYTNRKFATFYWQSFVSKARNMWKDESDKLEEVNVQIKHKSHTIVGISPVKDYI</sequence>